<evidence type="ECO:0000256" key="1">
    <source>
        <dbReference type="SAM" id="MobiDB-lite"/>
    </source>
</evidence>
<dbReference type="Proteomes" id="UP000324632">
    <property type="component" value="Chromosome 15"/>
</dbReference>
<evidence type="ECO:0000313" key="2">
    <source>
        <dbReference type="EMBL" id="KAA0711520.1"/>
    </source>
</evidence>
<dbReference type="AlphaFoldDB" id="A0A5A9NP66"/>
<proteinExistence type="predicted"/>
<comment type="caution">
    <text evidence="2">The sequence shown here is derived from an EMBL/GenBank/DDBJ whole genome shotgun (WGS) entry which is preliminary data.</text>
</comment>
<feature type="region of interest" description="Disordered" evidence="1">
    <location>
        <begin position="204"/>
        <end position="235"/>
    </location>
</feature>
<sequence length="432" mass="47890">MSLPGGPKKSGHSVSSNLKSSRLHSLLIGSRLKKRENKGTREGGGGGPWRSHPCALLRFSFLAILKKEEKSKGWGSSLFPPFLSASPSCRWLGLYRSVGVWEGREVRIDYEILSPFTGRPSSFPHPPFASYRPHSFRPSPQREPYAGQRLLSTAFWLGRAKRDTERRLKASFIMTCVGSVAKATLRLANATALNTNEALGRAARRTRLSLRSRNPQSRGNGAGDKLSRSMSSPRSLRSFIDSGTLIEQVLINSSAPRRVVLFGGFSWAAKRQGGHMEGLDTPCLLILTESLISANWVGQFKQARQSGVSCERDTGANRQATVVTPCMTWGLQRLCIRPTWHVLDRTSRTRGLVTPTFIILIHTLDIRGQMSREPRPTTPDIACFISELHKYTPSTRQGRRAPLHAAPGNLMLIQNHPISLSTPRLCPPRRTV</sequence>
<organism evidence="2 3">
    <name type="scientific">Triplophysa tibetana</name>
    <dbReference type="NCBI Taxonomy" id="1572043"/>
    <lineage>
        <taxon>Eukaryota</taxon>
        <taxon>Metazoa</taxon>
        <taxon>Chordata</taxon>
        <taxon>Craniata</taxon>
        <taxon>Vertebrata</taxon>
        <taxon>Euteleostomi</taxon>
        <taxon>Actinopterygii</taxon>
        <taxon>Neopterygii</taxon>
        <taxon>Teleostei</taxon>
        <taxon>Ostariophysi</taxon>
        <taxon>Cypriniformes</taxon>
        <taxon>Nemacheilidae</taxon>
        <taxon>Triplophysa</taxon>
    </lineage>
</organism>
<name>A0A5A9NP66_9TELE</name>
<evidence type="ECO:0000313" key="3">
    <source>
        <dbReference type="Proteomes" id="UP000324632"/>
    </source>
</evidence>
<protein>
    <submittedName>
        <fullName evidence="2">Uncharacterized protein</fullName>
    </submittedName>
</protein>
<keyword evidence="3" id="KW-1185">Reference proteome</keyword>
<gene>
    <name evidence="2" type="ORF">E1301_Tti006189</name>
</gene>
<reference evidence="2 3" key="1">
    <citation type="journal article" date="2019" name="Mol. Ecol. Resour.">
        <title>Chromosome-level genome assembly of Triplophysa tibetana, a fish adapted to the harsh high-altitude environment of the Tibetan Plateau.</title>
        <authorList>
            <person name="Yang X."/>
            <person name="Liu H."/>
            <person name="Ma Z."/>
            <person name="Zou Y."/>
            <person name="Zou M."/>
            <person name="Mao Y."/>
            <person name="Li X."/>
            <person name="Wang H."/>
            <person name="Chen T."/>
            <person name="Wang W."/>
            <person name="Yang R."/>
        </authorList>
    </citation>
    <scope>NUCLEOTIDE SEQUENCE [LARGE SCALE GENOMIC DNA]</scope>
    <source>
        <strain evidence="2">TTIB1903HZAU</strain>
        <tissue evidence="2">Muscle</tissue>
    </source>
</reference>
<accession>A0A5A9NP66</accession>
<dbReference type="EMBL" id="SOYY01000015">
    <property type="protein sequence ID" value="KAA0711520.1"/>
    <property type="molecule type" value="Genomic_DNA"/>
</dbReference>